<accession>A0A367IU43</accession>
<evidence type="ECO:0000313" key="1">
    <source>
        <dbReference type="EMBL" id="RCH81213.1"/>
    </source>
</evidence>
<protein>
    <submittedName>
        <fullName evidence="1">Uncharacterized protein</fullName>
    </submittedName>
</protein>
<comment type="caution">
    <text evidence="1">The sequence shown here is derived from an EMBL/GenBank/DDBJ whole genome shotgun (WGS) entry which is preliminary data.</text>
</comment>
<feature type="non-terminal residue" evidence="1">
    <location>
        <position position="1"/>
    </location>
</feature>
<organism evidence="1 2">
    <name type="scientific">Rhizopus stolonifer</name>
    <name type="common">Rhizopus nigricans</name>
    <dbReference type="NCBI Taxonomy" id="4846"/>
    <lineage>
        <taxon>Eukaryota</taxon>
        <taxon>Fungi</taxon>
        <taxon>Fungi incertae sedis</taxon>
        <taxon>Mucoromycota</taxon>
        <taxon>Mucoromycotina</taxon>
        <taxon>Mucoromycetes</taxon>
        <taxon>Mucorales</taxon>
        <taxon>Mucorineae</taxon>
        <taxon>Rhizopodaceae</taxon>
        <taxon>Rhizopus</taxon>
    </lineage>
</organism>
<proteinExistence type="predicted"/>
<keyword evidence="2" id="KW-1185">Reference proteome</keyword>
<gene>
    <name evidence="1" type="ORF">CU098_005932</name>
</gene>
<sequence length="214" mass="24868">FQLRLIDHPNLNALELRKFWKGILDEFHQRFICDYNLVEWERLIKLIRNNIFDNQADAVVDELLLSRLNEKLHPADEATKQPSRDINVEDAAYQFSRDILFGTSGAEHRVKDDLADENEYTFIIKYFSKIPTTVCDLKKDDAWKFKWGESKLAASKEEENLGKNDDNNGAVGSFIDGIIASKGFNLEFFLLEVSGPMQKEDYNHFFKERLKIAS</sequence>
<reference evidence="1 2" key="1">
    <citation type="journal article" date="2018" name="G3 (Bethesda)">
        <title>Phylogenetic and Phylogenomic Definition of Rhizopus Species.</title>
        <authorList>
            <person name="Gryganskyi A.P."/>
            <person name="Golan J."/>
            <person name="Dolatabadi S."/>
            <person name="Mondo S."/>
            <person name="Robb S."/>
            <person name="Idnurm A."/>
            <person name="Muszewska A."/>
            <person name="Steczkiewicz K."/>
            <person name="Masonjones S."/>
            <person name="Liao H.L."/>
            <person name="Gajdeczka M.T."/>
            <person name="Anike F."/>
            <person name="Vuek A."/>
            <person name="Anishchenko I.M."/>
            <person name="Voigt K."/>
            <person name="de Hoog G.S."/>
            <person name="Smith M.E."/>
            <person name="Heitman J."/>
            <person name="Vilgalys R."/>
            <person name="Stajich J.E."/>
        </authorList>
    </citation>
    <scope>NUCLEOTIDE SEQUENCE [LARGE SCALE GENOMIC DNA]</scope>
    <source>
        <strain evidence="1 2">LSU 92-RS-03</strain>
    </source>
</reference>
<name>A0A367IU43_RHIST</name>
<dbReference type="Proteomes" id="UP000253551">
    <property type="component" value="Unassembled WGS sequence"/>
</dbReference>
<evidence type="ECO:0000313" key="2">
    <source>
        <dbReference type="Proteomes" id="UP000253551"/>
    </source>
</evidence>
<dbReference type="AlphaFoldDB" id="A0A367IU43"/>
<dbReference type="EMBL" id="PJQM01005617">
    <property type="protein sequence ID" value="RCH81213.1"/>
    <property type="molecule type" value="Genomic_DNA"/>
</dbReference>
<dbReference type="OrthoDB" id="2289491at2759"/>